<name>A0A9X2P5A0_9BACT</name>
<dbReference type="EMBL" id="JANSUY010000002">
    <property type="protein sequence ID" value="MCR9014518.1"/>
    <property type="molecule type" value="Genomic_DNA"/>
</dbReference>
<dbReference type="Proteomes" id="UP001142175">
    <property type="component" value="Unassembled WGS sequence"/>
</dbReference>
<accession>A0A9X2P5A0</accession>
<dbReference type="InterPro" id="IPR016195">
    <property type="entry name" value="Pol/histidinol_Pase-like"/>
</dbReference>
<evidence type="ECO:0000256" key="3">
    <source>
        <dbReference type="ARBA" id="ARBA00022801"/>
    </source>
</evidence>
<dbReference type="Gene3D" id="3.20.20.140">
    <property type="entry name" value="Metal-dependent hydrolases"/>
    <property type="match status" value="1"/>
</dbReference>
<dbReference type="Pfam" id="PF19567">
    <property type="entry name" value="CpsB_CapC"/>
    <property type="match status" value="1"/>
</dbReference>
<dbReference type="RefSeq" id="WP_258422394.1">
    <property type="nucleotide sequence ID" value="NZ_JANSUY010000002.1"/>
</dbReference>
<keyword evidence="6" id="KW-1185">Reference proteome</keyword>
<sequence length="250" mass="29116">MGLFDFLKSKSKALTPNKLDLGWMQTDMHSHLIPGIDDGSKSLEESLEMISRLKDFGVKKIVTTPHIMSEFYKNTPEIILGGLKKVKEALQKESIDIEINAAAEYYLDEFFLEKVRSGEPLLTVYKNHVLVETGFVTKPLMLVEIFFEMEMNGYKPILAHPERYQYLAQDKKLLHEMIDRDIYFQLNLLSLTGFYSRHVQAFAELLVKENRIKYVGTDTHNHRYLDALESLTQSKYYDKIQEISIFNTYL</sequence>
<gene>
    <name evidence="5" type="ORF">NU887_05685</name>
</gene>
<dbReference type="EC" id="3.1.3.48" evidence="2"/>
<evidence type="ECO:0000313" key="6">
    <source>
        <dbReference type="Proteomes" id="UP001142175"/>
    </source>
</evidence>
<dbReference type="SUPFAM" id="SSF89550">
    <property type="entry name" value="PHP domain-like"/>
    <property type="match status" value="1"/>
</dbReference>
<dbReference type="PANTHER" id="PTHR39181:SF1">
    <property type="entry name" value="TYROSINE-PROTEIN PHOSPHATASE YWQE"/>
    <property type="match status" value="1"/>
</dbReference>
<dbReference type="GO" id="GO:0030145">
    <property type="term" value="F:manganese ion binding"/>
    <property type="evidence" value="ECO:0007669"/>
    <property type="project" value="InterPro"/>
</dbReference>
<proteinExistence type="inferred from homology"/>
<comment type="caution">
    <text evidence="5">The sequence shown here is derived from an EMBL/GenBank/DDBJ whole genome shotgun (WGS) entry which is preliminary data.</text>
</comment>
<organism evidence="5 6">
    <name type="scientific">Aquiflexum gelatinilyticum</name>
    <dbReference type="NCBI Taxonomy" id="2961943"/>
    <lineage>
        <taxon>Bacteria</taxon>
        <taxon>Pseudomonadati</taxon>
        <taxon>Bacteroidota</taxon>
        <taxon>Cytophagia</taxon>
        <taxon>Cytophagales</taxon>
        <taxon>Cyclobacteriaceae</taxon>
        <taxon>Aquiflexum</taxon>
    </lineage>
</organism>
<comment type="similarity">
    <text evidence="1">Belongs to the metallo-dependent hydrolases superfamily. CpsB/CapC family.</text>
</comment>
<evidence type="ECO:0000256" key="4">
    <source>
        <dbReference type="ARBA" id="ARBA00051722"/>
    </source>
</evidence>
<dbReference type="InterPro" id="IPR016667">
    <property type="entry name" value="Caps_polysacc_synth_CpsB/CapC"/>
</dbReference>
<evidence type="ECO:0000256" key="2">
    <source>
        <dbReference type="ARBA" id="ARBA00013064"/>
    </source>
</evidence>
<evidence type="ECO:0000256" key="1">
    <source>
        <dbReference type="ARBA" id="ARBA00005750"/>
    </source>
</evidence>
<protein>
    <recommendedName>
        <fullName evidence="2">protein-tyrosine-phosphatase</fullName>
        <ecNumber evidence="2">3.1.3.48</ecNumber>
    </recommendedName>
</protein>
<dbReference type="AlphaFoldDB" id="A0A9X2P5A0"/>
<comment type="catalytic activity">
    <reaction evidence="4">
        <text>O-phospho-L-tyrosyl-[protein] + H2O = L-tyrosyl-[protein] + phosphate</text>
        <dbReference type="Rhea" id="RHEA:10684"/>
        <dbReference type="Rhea" id="RHEA-COMP:10136"/>
        <dbReference type="Rhea" id="RHEA-COMP:20101"/>
        <dbReference type="ChEBI" id="CHEBI:15377"/>
        <dbReference type="ChEBI" id="CHEBI:43474"/>
        <dbReference type="ChEBI" id="CHEBI:46858"/>
        <dbReference type="ChEBI" id="CHEBI:61978"/>
        <dbReference type="EC" id="3.1.3.48"/>
    </reaction>
</comment>
<reference evidence="5" key="1">
    <citation type="submission" date="2022-08" db="EMBL/GenBank/DDBJ databases">
        <authorList>
            <person name="Zhang D."/>
        </authorList>
    </citation>
    <scope>NUCLEOTIDE SEQUENCE</scope>
    <source>
        <strain evidence="5">XJ19-11</strain>
    </source>
</reference>
<keyword evidence="3" id="KW-0378">Hydrolase</keyword>
<dbReference type="GO" id="GO:0004725">
    <property type="term" value="F:protein tyrosine phosphatase activity"/>
    <property type="evidence" value="ECO:0007669"/>
    <property type="project" value="UniProtKB-EC"/>
</dbReference>
<dbReference type="PANTHER" id="PTHR39181">
    <property type="entry name" value="TYROSINE-PROTEIN PHOSPHATASE YWQE"/>
    <property type="match status" value="1"/>
</dbReference>
<evidence type="ECO:0000313" key="5">
    <source>
        <dbReference type="EMBL" id="MCR9014518.1"/>
    </source>
</evidence>